<dbReference type="Proteomes" id="UP000305729">
    <property type="component" value="Chromosome 1"/>
</dbReference>
<dbReference type="AlphaFoldDB" id="A0A5S3UU31"/>
<dbReference type="RefSeq" id="WP_138538825.1">
    <property type="nucleotide sequence ID" value="NZ_CP045429.1"/>
</dbReference>
<accession>A0A5S3UU31</accession>
<reference evidence="1 2" key="1">
    <citation type="submission" date="2019-10" db="EMBL/GenBank/DDBJ databases">
        <title>Pseudoalteromonas rubra S4059.</title>
        <authorList>
            <person name="Paulsen S."/>
            <person name="Wang X."/>
        </authorList>
    </citation>
    <scope>NUCLEOTIDE SEQUENCE [LARGE SCALE GENOMIC DNA]</scope>
    <source>
        <strain evidence="1 2">S4059</strain>
    </source>
</reference>
<evidence type="ECO:0000313" key="2">
    <source>
        <dbReference type="Proteomes" id="UP000305729"/>
    </source>
</evidence>
<organism evidence="1 2">
    <name type="scientific">Pseudoalteromonas rubra</name>
    <dbReference type="NCBI Taxonomy" id="43658"/>
    <lineage>
        <taxon>Bacteria</taxon>
        <taxon>Pseudomonadati</taxon>
        <taxon>Pseudomonadota</taxon>
        <taxon>Gammaproteobacteria</taxon>
        <taxon>Alteromonadales</taxon>
        <taxon>Pseudoalteromonadaceae</taxon>
        <taxon>Pseudoalteromonas</taxon>
    </lineage>
</organism>
<sequence length="110" mass="12495">MKKTLCSLVFFTLLGCGDPAPQELLNDYYLSSTNSSNTYITKGASIVIRSDVVYTEIKGDFIIGKRIFSDYPDHNDRNEDELGYFFINTKTGEVKLGLEEKGVEFIEHLR</sequence>
<evidence type="ECO:0000313" key="1">
    <source>
        <dbReference type="EMBL" id="QPB81556.1"/>
    </source>
</evidence>
<protein>
    <submittedName>
        <fullName evidence="1">Uncharacterized protein</fullName>
    </submittedName>
</protein>
<proteinExistence type="predicted"/>
<name>A0A5S3UU31_9GAMM</name>
<gene>
    <name evidence="1" type="ORF">CWC22_000375</name>
</gene>
<dbReference type="EMBL" id="CP045429">
    <property type="protein sequence ID" value="QPB81556.1"/>
    <property type="molecule type" value="Genomic_DNA"/>
</dbReference>
<dbReference type="PROSITE" id="PS51257">
    <property type="entry name" value="PROKAR_LIPOPROTEIN"/>
    <property type="match status" value="1"/>
</dbReference>